<evidence type="ECO:0000259" key="2">
    <source>
        <dbReference type="Pfam" id="PF12250"/>
    </source>
</evidence>
<dbReference type="Proteomes" id="UP001500483">
    <property type="component" value="Unassembled WGS sequence"/>
</dbReference>
<feature type="transmembrane region" description="Helical" evidence="1">
    <location>
        <begin position="12"/>
        <end position="32"/>
    </location>
</feature>
<dbReference type="InterPro" id="IPR020963">
    <property type="entry name" value="ArabinofuranosylTrfase_AftA_N"/>
</dbReference>
<keyword evidence="1" id="KW-0472">Membrane</keyword>
<evidence type="ECO:0000313" key="3">
    <source>
        <dbReference type="EMBL" id="GAA3353993.1"/>
    </source>
</evidence>
<gene>
    <name evidence="3" type="ORF">GCM10020366_09270</name>
</gene>
<feature type="transmembrane region" description="Helical" evidence="1">
    <location>
        <begin position="44"/>
        <end position="63"/>
    </location>
</feature>
<comment type="caution">
    <text evidence="3">The sequence shown here is derived from an EMBL/GenBank/DDBJ whole genome shotgun (WGS) entry which is preliminary data.</text>
</comment>
<reference evidence="4" key="1">
    <citation type="journal article" date="2019" name="Int. J. Syst. Evol. Microbiol.">
        <title>The Global Catalogue of Microorganisms (GCM) 10K type strain sequencing project: providing services to taxonomists for standard genome sequencing and annotation.</title>
        <authorList>
            <consortium name="The Broad Institute Genomics Platform"/>
            <consortium name="The Broad Institute Genome Sequencing Center for Infectious Disease"/>
            <person name="Wu L."/>
            <person name="Ma J."/>
        </authorList>
    </citation>
    <scope>NUCLEOTIDE SEQUENCE [LARGE SCALE GENOMIC DNA]</scope>
    <source>
        <strain evidence="4">JCM 9687</strain>
    </source>
</reference>
<feature type="transmembrane region" description="Helical" evidence="1">
    <location>
        <begin position="234"/>
        <end position="254"/>
    </location>
</feature>
<evidence type="ECO:0000256" key="1">
    <source>
        <dbReference type="SAM" id="Phobius"/>
    </source>
</evidence>
<dbReference type="EMBL" id="BAAAYK010000026">
    <property type="protein sequence ID" value="GAA3353993.1"/>
    <property type="molecule type" value="Genomic_DNA"/>
</dbReference>
<feature type="transmembrane region" description="Helical" evidence="1">
    <location>
        <begin position="160"/>
        <end position="180"/>
    </location>
</feature>
<evidence type="ECO:0000313" key="4">
    <source>
        <dbReference type="Proteomes" id="UP001500483"/>
    </source>
</evidence>
<proteinExistence type="predicted"/>
<keyword evidence="1" id="KW-1133">Transmembrane helix</keyword>
<keyword evidence="1" id="KW-0812">Transmembrane</keyword>
<organism evidence="3 4">
    <name type="scientific">Saccharopolyspora gregorii</name>
    <dbReference type="NCBI Taxonomy" id="33914"/>
    <lineage>
        <taxon>Bacteria</taxon>
        <taxon>Bacillati</taxon>
        <taxon>Actinomycetota</taxon>
        <taxon>Actinomycetes</taxon>
        <taxon>Pseudonocardiales</taxon>
        <taxon>Pseudonocardiaceae</taxon>
        <taxon>Saccharopolyspora</taxon>
    </lineage>
</organism>
<accession>A0ABP6RIY7</accession>
<name>A0ABP6RIY7_9PSEU</name>
<feature type="domain" description="Arabinofuranosyltransferase AftA N-terminal" evidence="2">
    <location>
        <begin position="12"/>
        <end position="352"/>
    </location>
</feature>
<sequence length="368" mass="39270">MRLPLRSTVSELVAGSVVAAAVSLVLQFAAARLGISEPSFAPEALASLGAALVLLITFVLLAVGPTRLPRPVRLAGTWAALSTFTTLALAIPLQATRYYFGGSSTDNAFRLQYMTRAASTWGLSDMNYAGVAPYYPGGWFWLGGRFANLLGWEGWAAYKAYALIWVAVTSVVAFTLWSVVVRRRLALLAAIATSLAGMLHGIEEPYAWPSAAWLAPIAVLAWHALRREERAPRWTLVCVGGYVGFAAIHLHAALRLRGAADRGDGRGGRRVPGPPRRAGVADGPAHVLRLLPIGVVSGLISRCWCGCRTCWPRTCSPTTRAARRCTTCGGRFVLPVPMTDASPVGALCLAGSPGWCCARGAARSRRRC</sequence>
<protein>
    <recommendedName>
        <fullName evidence="2">Arabinofuranosyltransferase AftA N-terminal domain-containing protein</fullName>
    </recommendedName>
</protein>
<dbReference type="Pfam" id="PF12250">
    <property type="entry name" value="AftA_N"/>
    <property type="match status" value="1"/>
</dbReference>
<feature type="transmembrane region" description="Helical" evidence="1">
    <location>
        <begin position="208"/>
        <end position="225"/>
    </location>
</feature>
<feature type="transmembrane region" description="Helical" evidence="1">
    <location>
        <begin position="185"/>
        <end position="202"/>
    </location>
</feature>
<keyword evidence="4" id="KW-1185">Reference proteome</keyword>
<feature type="transmembrane region" description="Helical" evidence="1">
    <location>
        <begin position="75"/>
        <end position="95"/>
    </location>
</feature>